<dbReference type="GO" id="GO:0045944">
    <property type="term" value="P:positive regulation of transcription by RNA polymerase II"/>
    <property type="evidence" value="ECO:0007669"/>
    <property type="project" value="TreeGrafter"/>
</dbReference>
<keyword evidence="3" id="KW-0238">DNA-binding</keyword>
<keyword evidence="5" id="KW-0539">Nucleus</keyword>
<comment type="subcellular location">
    <subcellularLocation>
        <location evidence="1">Nucleus</location>
    </subcellularLocation>
</comment>
<keyword evidence="2" id="KW-0805">Transcription regulation</keyword>
<dbReference type="Gene3D" id="4.10.240.10">
    <property type="entry name" value="Zn(2)-C6 fungal-type DNA-binding domain"/>
    <property type="match status" value="1"/>
</dbReference>
<dbReference type="SUPFAM" id="SSF57701">
    <property type="entry name" value="Zn2/Cys6 DNA-binding domain"/>
    <property type="match status" value="1"/>
</dbReference>
<dbReference type="AlphaFoldDB" id="A0A8H3S1T7"/>
<evidence type="ECO:0000256" key="4">
    <source>
        <dbReference type="ARBA" id="ARBA00023163"/>
    </source>
</evidence>
<dbReference type="Proteomes" id="UP000465221">
    <property type="component" value="Unassembled WGS sequence"/>
</dbReference>
<dbReference type="GO" id="GO:0000981">
    <property type="term" value="F:DNA-binding transcription factor activity, RNA polymerase II-specific"/>
    <property type="evidence" value="ECO:0007669"/>
    <property type="project" value="InterPro"/>
</dbReference>
<dbReference type="CDD" id="cd00067">
    <property type="entry name" value="GAL4"/>
    <property type="match status" value="1"/>
</dbReference>
<sequence>MPPGSAGCWTCRVRHKKCDLSTPTCIECSDRHVQCHGYGSKPTWMDGGLEEERERSRIKAAVRKNFRRVKKKQAEARHRSRAESQNASETQADAEANLVPATTRPVQSVSGSKSPAKSDENQIIPHHVAASGSRSRTDHDWNVQEAHLLMHYFDQVFPWQFPYHHTRLSLGNRGWLFLLFIQRGPLCQATLSLSSLHQSAHLGTEQELLQKQRAFDRHSRVLQDMCALMSEQGDRLIQNHNQLAELLACSVMLMSFEVARGGEHDWLLHLNAIISFMSHLSPERIFSRGTHNMSLKSDVAGFSDQGTSDDNGSLRFIIVTGLWFDILSCISTDRIPQLPYQRWLSMKGLHMADLMGCENWVLVAIGDLAHLAKSPMQKPDKVECAAELRARGKEIARDLENGINKLEIATRVSGKQSQTDWVSQFFAIAALVLCHSITSGPSLDSPAIQNTVGKALVMLRYKEKSISLTGSVWALCIVGCMVSPPDRPYFESLIVELVHASGGIGNTATVLKIMRKCWEMQQFDEADCRDAMSELEINALLI</sequence>
<dbReference type="InterPro" id="IPR036864">
    <property type="entry name" value="Zn2-C6_fun-type_DNA-bd_sf"/>
</dbReference>
<dbReference type="GO" id="GO:0005634">
    <property type="term" value="C:nucleus"/>
    <property type="evidence" value="ECO:0007669"/>
    <property type="project" value="UniProtKB-SubCell"/>
</dbReference>
<dbReference type="InterPro" id="IPR021858">
    <property type="entry name" value="Fun_TF"/>
</dbReference>
<dbReference type="GO" id="GO:0008270">
    <property type="term" value="F:zinc ion binding"/>
    <property type="evidence" value="ECO:0007669"/>
    <property type="project" value="InterPro"/>
</dbReference>
<dbReference type="SMART" id="SM00066">
    <property type="entry name" value="GAL4"/>
    <property type="match status" value="1"/>
</dbReference>
<dbReference type="PANTHER" id="PTHR37534:SF26">
    <property type="entry name" value="TRANSCRIPTION FACTOR, PUTATIVE-RELATED"/>
    <property type="match status" value="1"/>
</dbReference>
<comment type="caution">
    <text evidence="8">The sequence shown here is derived from an EMBL/GenBank/DDBJ whole genome shotgun (WGS) entry which is preliminary data.</text>
</comment>
<name>A0A8H3S1T7_9EURO</name>
<dbReference type="InterPro" id="IPR001138">
    <property type="entry name" value="Zn2Cys6_DnaBD"/>
</dbReference>
<evidence type="ECO:0000259" key="7">
    <source>
        <dbReference type="PROSITE" id="PS50048"/>
    </source>
</evidence>
<reference evidence="8 9" key="1">
    <citation type="submission" date="2020-01" db="EMBL/GenBank/DDBJ databases">
        <title>Draft genome sequence of Aspergillus udagawae IFM 46972.</title>
        <authorList>
            <person name="Takahashi H."/>
            <person name="Yaguchi T."/>
        </authorList>
    </citation>
    <scope>NUCLEOTIDE SEQUENCE [LARGE SCALE GENOMIC DNA]</scope>
    <source>
        <strain evidence="8 9">IFM 46972</strain>
    </source>
</reference>
<keyword evidence="4" id="KW-0804">Transcription</keyword>
<protein>
    <recommendedName>
        <fullName evidence="7">Zn(2)-C6 fungal-type domain-containing protein</fullName>
    </recommendedName>
</protein>
<gene>
    <name evidence="8" type="ORF">IFM46972_08905</name>
</gene>
<organism evidence="8 9">
    <name type="scientific">Aspergillus udagawae</name>
    <dbReference type="NCBI Taxonomy" id="91492"/>
    <lineage>
        <taxon>Eukaryota</taxon>
        <taxon>Fungi</taxon>
        <taxon>Dikarya</taxon>
        <taxon>Ascomycota</taxon>
        <taxon>Pezizomycotina</taxon>
        <taxon>Eurotiomycetes</taxon>
        <taxon>Eurotiomycetidae</taxon>
        <taxon>Eurotiales</taxon>
        <taxon>Aspergillaceae</taxon>
        <taxon>Aspergillus</taxon>
        <taxon>Aspergillus subgen. Fumigati</taxon>
    </lineage>
</organism>
<evidence type="ECO:0000256" key="2">
    <source>
        <dbReference type="ARBA" id="ARBA00023015"/>
    </source>
</evidence>
<dbReference type="Pfam" id="PF11951">
    <property type="entry name" value="Fungal_trans_2"/>
    <property type="match status" value="1"/>
</dbReference>
<feature type="region of interest" description="Disordered" evidence="6">
    <location>
        <begin position="66"/>
        <end position="136"/>
    </location>
</feature>
<evidence type="ECO:0000256" key="5">
    <source>
        <dbReference type="ARBA" id="ARBA00023242"/>
    </source>
</evidence>
<dbReference type="Pfam" id="PF00172">
    <property type="entry name" value="Zn_clus"/>
    <property type="match status" value="1"/>
</dbReference>
<dbReference type="GO" id="GO:0000976">
    <property type="term" value="F:transcription cis-regulatory region binding"/>
    <property type="evidence" value="ECO:0007669"/>
    <property type="project" value="TreeGrafter"/>
</dbReference>
<feature type="domain" description="Zn(2)-C6 fungal-type" evidence="7">
    <location>
        <begin position="7"/>
        <end position="35"/>
    </location>
</feature>
<feature type="compositionally biased region" description="Polar residues" evidence="6">
    <location>
        <begin position="104"/>
        <end position="115"/>
    </location>
</feature>
<evidence type="ECO:0000256" key="3">
    <source>
        <dbReference type="ARBA" id="ARBA00023125"/>
    </source>
</evidence>
<dbReference type="PROSITE" id="PS00463">
    <property type="entry name" value="ZN2_CY6_FUNGAL_1"/>
    <property type="match status" value="1"/>
</dbReference>
<evidence type="ECO:0000313" key="8">
    <source>
        <dbReference type="EMBL" id="GFF49864.1"/>
    </source>
</evidence>
<evidence type="ECO:0000256" key="1">
    <source>
        <dbReference type="ARBA" id="ARBA00004123"/>
    </source>
</evidence>
<dbReference type="EMBL" id="BLKC01000081">
    <property type="protein sequence ID" value="GFF49864.1"/>
    <property type="molecule type" value="Genomic_DNA"/>
</dbReference>
<proteinExistence type="predicted"/>
<accession>A0A8H3S1T7</accession>
<evidence type="ECO:0000256" key="6">
    <source>
        <dbReference type="SAM" id="MobiDB-lite"/>
    </source>
</evidence>
<dbReference type="PROSITE" id="PS50048">
    <property type="entry name" value="ZN2_CY6_FUNGAL_2"/>
    <property type="match status" value="1"/>
</dbReference>
<evidence type="ECO:0000313" key="9">
    <source>
        <dbReference type="Proteomes" id="UP000465221"/>
    </source>
</evidence>
<dbReference type="PANTHER" id="PTHR37534">
    <property type="entry name" value="TRANSCRIPTIONAL ACTIVATOR PROTEIN UGA3"/>
    <property type="match status" value="1"/>
</dbReference>